<evidence type="ECO:0000313" key="2">
    <source>
        <dbReference type="Proteomes" id="UP000606786"/>
    </source>
</evidence>
<comment type="caution">
    <text evidence="1">The sequence shown here is derived from an EMBL/GenBank/DDBJ whole genome shotgun (WGS) entry which is preliminary data.</text>
</comment>
<dbReference type="Proteomes" id="UP000606786">
    <property type="component" value="Unassembled WGS sequence"/>
</dbReference>
<proteinExistence type="predicted"/>
<organism evidence="1 2">
    <name type="scientific">Ceratitis capitata</name>
    <name type="common">Mediterranean fruit fly</name>
    <name type="synonym">Tephritis capitata</name>
    <dbReference type="NCBI Taxonomy" id="7213"/>
    <lineage>
        <taxon>Eukaryota</taxon>
        <taxon>Metazoa</taxon>
        <taxon>Ecdysozoa</taxon>
        <taxon>Arthropoda</taxon>
        <taxon>Hexapoda</taxon>
        <taxon>Insecta</taxon>
        <taxon>Pterygota</taxon>
        <taxon>Neoptera</taxon>
        <taxon>Endopterygota</taxon>
        <taxon>Diptera</taxon>
        <taxon>Brachycera</taxon>
        <taxon>Muscomorpha</taxon>
        <taxon>Tephritoidea</taxon>
        <taxon>Tephritidae</taxon>
        <taxon>Ceratitis</taxon>
        <taxon>Ceratitis</taxon>
    </lineage>
</organism>
<gene>
    <name evidence="1" type="ORF">CCAP1982_LOCUS10472</name>
</gene>
<keyword evidence="2" id="KW-1185">Reference proteome</keyword>
<dbReference type="EMBL" id="CAJHJT010000023">
    <property type="protein sequence ID" value="CAD7001985.1"/>
    <property type="molecule type" value="Genomic_DNA"/>
</dbReference>
<sequence>MSTSCRLQEIYDVSEIQKLAVNPWKDGNGKHFPAELSKKIKAAVLIVFASIIRCGNCVDVNCRCTSVGAGACVNVRIGGSELSDTAALTEPMACGLLREASFRN</sequence>
<protein>
    <submittedName>
        <fullName evidence="1">(Mediterranean fruit fly) hypothetical protein</fullName>
    </submittedName>
</protein>
<name>A0A811UVG4_CERCA</name>
<evidence type="ECO:0000313" key="1">
    <source>
        <dbReference type="EMBL" id="CAD7001985.1"/>
    </source>
</evidence>
<reference evidence="1" key="1">
    <citation type="submission" date="2020-11" db="EMBL/GenBank/DDBJ databases">
        <authorList>
            <person name="Whitehead M."/>
        </authorList>
    </citation>
    <scope>NUCLEOTIDE SEQUENCE</scope>
    <source>
        <strain evidence="1">EGII</strain>
    </source>
</reference>
<accession>A0A811UVG4</accession>
<dbReference type="AlphaFoldDB" id="A0A811UVG4"/>